<keyword evidence="2" id="KW-1133">Transmembrane helix</keyword>
<evidence type="ECO:0000256" key="2">
    <source>
        <dbReference type="SAM" id="Phobius"/>
    </source>
</evidence>
<dbReference type="RefSeq" id="WP_188521836.1">
    <property type="nucleotide sequence ID" value="NZ_BMDG01000001.1"/>
</dbReference>
<keyword evidence="4" id="KW-1185">Reference proteome</keyword>
<comment type="caution">
    <text evidence="3">The sequence shown here is derived from an EMBL/GenBank/DDBJ whole genome shotgun (WGS) entry which is preliminary data.</text>
</comment>
<organism evidence="3 4">
    <name type="scientific">Isoptericola cucumis</name>
    <dbReference type="NCBI Taxonomy" id="1776856"/>
    <lineage>
        <taxon>Bacteria</taxon>
        <taxon>Bacillati</taxon>
        <taxon>Actinomycetota</taxon>
        <taxon>Actinomycetes</taxon>
        <taxon>Micrococcales</taxon>
        <taxon>Promicromonosporaceae</taxon>
        <taxon>Isoptericola</taxon>
    </lineage>
</organism>
<keyword evidence="2" id="KW-0472">Membrane</keyword>
<evidence type="ECO:0000313" key="4">
    <source>
        <dbReference type="Proteomes" id="UP000632535"/>
    </source>
</evidence>
<gene>
    <name evidence="3" type="ORF">GCM10007368_02630</name>
</gene>
<feature type="transmembrane region" description="Helical" evidence="2">
    <location>
        <begin position="95"/>
        <end position="120"/>
    </location>
</feature>
<dbReference type="EMBL" id="BMDG01000001">
    <property type="protein sequence ID" value="GGI04732.1"/>
    <property type="molecule type" value="Genomic_DNA"/>
</dbReference>
<dbReference type="Proteomes" id="UP000632535">
    <property type="component" value="Unassembled WGS sequence"/>
</dbReference>
<protein>
    <submittedName>
        <fullName evidence="3">Uncharacterized protein</fullName>
    </submittedName>
</protein>
<name>A0ABQ2B2K8_9MICO</name>
<reference evidence="4" key="1">
    <citation type="journal article" date="2019" name="Int. J. Syst. Evol. Microbiol.">
        <title>The Global Catalogue of Microorganisms (GCM) 10K type strain sequencing project: providing services to taxonomists for standard genome sequencing and annotation.</title>
        <authorList>
            <consortium name="The Broad Institute Genomics Platform"/>
            <consortium name="The Broad Institute Genome Sequencing Center for Infectious Disease"/>
            <person name="Wu L."/>
            <person name="Ma J."/>
        </authorList>
    </citation>
    <scope>NUCLEOTIDE SEQUENCE [LARGE SCALE GENOMIC DNA]</scope>
    <source>
        <strain evidence="4">CCM 8653</strain>
    </source>
</reference>
<accession>A0ABQ2B2K8</accession>
<evidence type="ECO:0000313" key="3">
    <source>
        <dbReference type="EMBL" id="GGI04732.1"/>
    </source>
</evidence>
<keyword evidence="2" id="KW-0812">Transmembrane</keyword>
<proteinExistence type="predicted"/>
<feature type="transmembrane region" description="Helical" evidence="2">
    <location>
        <begin position="61"/>
        <end position="83"/>
    </location>
</feature>
<sequence>MSSSAPDRPDPTRPDAPSARPDDTVDATAAPAGEREAVEEPQDVTLLVDPTRVRRAPRYPVFLWMGALVGVVGGLGFATWLVGVTGSGASLMKPGVYITVVVLATTALCMGVAGLIAVLADRRSLRRR</sequence>
<feature type="region of interest" description="Disordered" evidence="1">
    <location>
        <begin position="1"/>
        <end position="41"/>
    </location>
</feature>
<evidence type="ECO:0000256" key="1">
    <source>
        <dbReference type="SAM" id="MobiDB-lite"/>
    </source>
</evidence>